<dbReference type="KEGG" id="eao:BD94_0696"/>
<dbReference type="AlphaFoldDB" id="A0A077EA58"/>
<reference evidence="2" key="1">
    <citation type="journal article" date="2013" name="Lancet">
        <title>First case of E anophelis outbreak in an intensive-care unit.</title>
        <authorList>
            <person name="Teo J."/>
            <person name="Tan S.Y."/>
            <person name="Tay M."/>
            <person name="Ding Y."/>
            <person name="Kjelleberg S."/>
            <person name="Givskov M."/>
            <person name="Lin R.T."/>
            <person name="Yang L."/>
        </authorList>
    </citation>
    <scope>NUCLEOTIDE SEQUENCE [LARGE SCALE GENOMIC DNA]</scope>
    <source>
        <strain evidence="2">NUHP1</strain>
    </source>
</reference>
<dbReference type="InterPro" id="IPR036691">
    <property type="entry name" value="Endo/exonu/phosph_ase_sf"/>
</dbReference>
<gene>
    <name evidence="2" type="ORF">BD94_0696</name>
</gene>
<dbReference type="eggNOG" id="COG3568">
    <property type="taxonomic scope" value="Bacteria"/>
</dbReference>
<dbReference type="HOGENOM" id="CLU_058239_1_0_10"/>
<reference evidence="2" key="2">
    <citation type="journal article" date="2015" name="Genome Biol. Evol.">
        <title>Complete Genome Sequence and Transcriptomic Analysis of the Novel Pathogen Elizabethkingia anophelis in Response to Oxidative Stress.</title>
        <authorList>
            <person name="Li Y."/>
            <person name="Liu Y."/>
            <person name="Chew S.C."/>
            <person name="Tay M."/>
            <person name="Salido M.M."/>
            <person name="Teo J."/>
            <person name="Lauro F.M."/>
            <person name="Givskov M."/>
            <person name="Yang L."/>
        </authorList>
    </citation>
    <scope>NUCLEOTIDE SEQUENCE</scope>
    <source>
        <strain evidence="2">NUHP1</strain>
    </source>
</reference>
<evidence type="ECO:0000313" key="3">
    <source>
        <dbReference type="Proteomes" id="UP000028933"/>
    </source>
</evidence>
<name>A0A077EA58_9FLAO</name>
<protein>
    <recommendedName>
        <fullName evidence="1">Endonuclease/exonuclease/phosphatase domain-containing protein</fullName>
    </recommendedName>
</protein>
<dbReference type="EMBL" id="CP007547">
    <property type="protein sequence ID" value="AIL44471.1"/>
    <property type="molecule type" value="Genomic_DNA"/>
</dbReference>
<sequence length="326" mass="38469">MESSTTVSELIMFYNTENFFSPQKERHHRNYIPKSGLKNWNEERYLNKIFKFSRTFEYIREEIGQFPMLIGLAEVENDKVLQHITEQEIFEGNYDFVHYDSLDERGVDTALLYDKSKLVLLYSEVYSEIFDIEDGLPNTFDTTRDVLYCKFRYGVTELNVYVLHLPSKREKDVNAPKRKIILDKLKKRIQDKLSQNPQEKILVMGDFNENPDDANVQSFIHSGEGDEKILVNSFEELYNKKKYSTFHKSEGLLFDQIILSPSFFNLESDVKFINAQVFNSEHLKERSYRYRGRPFRTYVGTRYLGGYSDHFPVLIALKLTKQIGNI</sequence>
<feature type="domain" description="Endonuclease/exonuclease/phosphatase" evidence="1">
    <location>
        <begin position="11"/>
        <end position="318"/>
    </location>
</feature>
<dbReference type="Pfam" id="PF19580">
    <property type="entry name" value="Exo_endo_phos_3"/>
    <property type="match status" value="1"/>
</dbReference>
<dbReference type="SUPFAM" id="SSF56219">
    <property type="entry name" value="DNase I-like"/>
    <property type="match status" value="1"/>
</dbReference>
<proteinExistence type="predicted"/>
<dbReference type="STRING" id="1338011.BD94_0696"/>
<organism evidence="2 3">
    <name type="scientific">Elizabethkingia anophelis NUHP1</name>
    <dbReference type="NCBI Taxonomy" id="1338011"/>
    <lineage>
        <taxon>Bacteria</taxon>
        <taxon>Pseudomonadati</taxon>
        <taxon>Bacteroidota</taxon>
        <taxon>Flavobacteriia</taxon>
        <taxon>Flavobacteriales</taxon>
        <taxon>Weeksellaceae</taxon>
        <taxon>Elizabethkingia</taxon>
    </lineage>
</organism>
<dbReference type="GO" id="GO:0003824">
    <property type="term" value="F:catalytic activity"/>
    <property type="evidence" value="ECO:0007669"/>
    <property type="project" value="InterPro"/>
</dbReference>
<dbReference type="Gene3D" id="3.60.10.10">
    <property type="entry name" value="Endonuclease/exonuclease/phosphatase"/>
    <property type="match status" value="1"/>
</dbReference>
<dbReference type="InterPro" id="IPR005135">
    <property type="entry name" value="Endo/exonuclease/phosphatase"/>
</dbReference>
<evidence type="ECO:0000313" key="2">
    <source>
        <dbReference type="EMBL" id="AIL44471.1"/>
    </source>
</evidence>
<evidence type="ECO:0000259" key="1">
    <source>
        <dbReference type="Pfam" id="PF19580"/>
    </source>
</evidence>
<dbReference type="RefSeq" id="WP_024564911.1">
    <property type="nucleotide sequence ID" value="NZ_CP007547.1"/>
</dbReference>
<accession>A0A077EA58</accession>
<dbReference type="PANTHER" id="PTHR42834">
    <property type="entry name" value="ENDONUCLEASE/EXONUCLEASE/PHOSPHATASE FAMILY PROTEIN (AFU_ORTHOLOGUE AFUA_3G09210)"/>
    <property type="match status" value="1"/>
</dbReference>
<dbReference type="PANTHER" id="PTHR42834:SF1">
    <property type="entry name" value="ENDONUCLEASE_EXONUCLEASE_PHOSPHATASE FAMILY PROTEIN (AFU_ORTHOLOGUE AFUA_3G09210)"/>
    <property type="match status" value="1"/>
</dbReference>
<dbReference type="Proteomes" id="UP000028933">
    <property type="component" value="Chromosome"/>
</dbReference>